<dbReference type="EC" id="3.1.3.5" evidence="7"/>
<comment type="subcellular location">
    <subcellularLocation>
        <location evidence="7">Cytoplasm</location>
    </subcellularLocation>
</comment>
<name>A0ABS3AQC8_9BACT</name>
<keyword evidence="5 7" id="KW-0547">Nucleotide-binding</keyword>
<feature type="binding site" evidence="7">
    <location>
        <position position="99"/>
    </location>
    <ligand>
        <name>a divalent metal cation</name>
        <dbReference type="ChEBI" id="CHEBI:60240"/>
    </ligand>
</feature>
<dbReference type="GO" id="GO:0008253">
    <property type="term" value="F:5'-nucleotidase activity"/>
    <property type="evidence" value="ECO:0007669"/>
    <property type="project" value="UniProtKB-EC"/>
</dbReference>
<dbReference type="HAMAP" id="MF_00060">
    <property type="entry name" value="SurE"/>
    <property type="match status" value="1"/>
</dbReference>
<keyword evidence="3 7" id="KW-0963">Cytoplasm</keyword>
<dbReference type="NCBIfam" id="TIGR00087">
    <property type="entry name" value="surE"/>
    <property type="match status" value="1"/>
</dbReference>
<dbReference type="Gene3D" id="3.40.1210.10">
    <property type="entry name" value="Survival protein SurE-like phosphatase/nucleotidase"/>
    <property type="match status" value="1"/>
</dbReference>
<dbReference type="InterPro" id="IPR036523">
    <property type="entry name" value="SurE-like_sf"/>
</dbReference>
<dbReference type="Proteomes" id="UP000722121">
    <property type="component" value="Unassembled WGS sequence"/>
</dbReference>
<reference evidence="9 10" key="1">
    <citation type="submission" date="2021-02" db="EMBL/GenBank/DDBJ databases">
        <title>Activity-based single-cell genomes from oceanic crustal fluid captures similar information to metagenomic and metatranscriptomic surveys with orders of magnitude less sampling.</title>
        <authorList>
            <person name="D'Angelo T.S."/>
            <person name="Orcutt B.N."/>
        </authorList>
    </citation>
    <scope>NUCLEOTIDE SEQUENCE [LARGE SCALE GENOMIC DNA]</scope>
    <source>
        <strain evidence="9">AH-315-G07</strain>
    </source>
</reference>
<accession>A0ABS3AQC8</accession>
<dbReference type="Pfam" id="PF01975">
    <property type="entry name" value="SurE"/>
    <property type="match status" value="1"/>
</dbReference>
<keyword evidence="10" id="KW-1185">Reference proteome</keyword>
<keyword evidence="6 7" id="KW-0378">Hydrolase</keyword>
<evidence type="ECO:0000256" key="4">
    <source>
        <dbReference type="ARBA" id="ARBA00022723"/>
    </source>
</evidence>
<comment type="function">
    <text evidence="7">Nucleotidase that shows phosphatase activity on nucleoside 5'-monophosphates.</text>
</comment>
<evidence type="ECO:0000256" key="7">
    <source>
        <dbReference type="HAMAP-Rule" id="MF_00060"/>
    </source>
</evidence>
<dbReference type="GO" id="GO:0008254">
    <property type="term" value="F:3'-nucleotidase activity"/>
    <property type="evidence" value="ECO:0007669"/>
    <property type="project" value="UniProtKB-EC"/>
</dbReference>
<organism evidence="9 10">
    <name type="scientific">Simkania negevensis</name>
    <dbReference type="NCBI Taxonomy" id="83561"/>
    <lineage>
        <taxon>Bacteria</taxon>
        <taxon>Pseudomonadati</taxon>
        <taxon>Chlamydiota</taxon>
        <taxon>Chlamydiia</taxon>
        <taxon>Parachlamydiales</taxon>
        <taxon>Simkaniaceae</taxon>
        <taxon>Simkania</taxon>
    </lineage>
</organism>
<evidence type="ECO:0000313" key="9">
    <source>
        <dbReference type="EMBL" id="MBN4066466.1"/>
    </source>
</evidence>
<dbReference type="PANTHER" id="PTHR30457:SF12">
    <property type="entry name" value="5'_3'-NUCLEOTIDASE SURE"/>
    <property type="match status" value="1"/>
</dbReference>
<evidence type="ECO:0000256" key="2">
    <source>
        <dbReference type="ARBA" id="ARBA00011062"/>
    </source>
</evidence>
<keyword evidence="4 7" id="KW-0479">Metal-binding</keyword>
<comment type="catalytic activity">
    <reaction evidence="1 7">
        <text>a ribonucleoside 5'-phosphate + H2O = a ribonucleoside + phosphate</text>
        <dbReference type="Rhea" id="RHEA:12484"/>
        <dbReference type="ChEBI" id="CHEBI:15377"/>
        <dbReference type="ChEBI" id="CHEBI:18254"/>
        <dbReference type="ChEBI" id="CHEBI:43474"/>
        <dbReference type="ChEBI" id="CHEBI:58043"/>
        <dbReference type="EC" id="3.1.3.5"/>
    </reaction>
</comment>
<feature type="binding site" evidence="7">
    <location>
        <position position="43"/>
    </location>
    <ligand>
        <name>a divalent metal cation</name>
        <dbReference type="ChEBI" id="CHEBI:60240"/>
    </ligand>
</feature>
<comment type="similarity">
    <text evidence="2 7">Belongs to the SurE nucleotidase family.</text>
</comment>
<dbReference type="InterPro" id="IPR002828">
    <property type="entry name" value="SurE-like_Pase/nucleotidase"/>
</dbReference>
<comment type="caution">
    <text evidence="9">The sequence shown here is derived from an EMBL/GenBank/DDBJ whole genome shotgun (WGS) entry which is preliminary data.</text>
</comment>
<dbReference type="SUPFAM" id="SSF64167">
    <property type="entry name" value="SurE-like"/>
    <property type="match status" value="1"/>
</dbReference>
<dbReference type="InterPro" id="IPR030048">
    <property type="entry name" value="SurE"/>
</dbReference>
<dbReference type="EMBL" id="JAFITR010000001">
    <property type="protein sequence ID" value="MBN4066466.1"/>
    <property type="molecule type" value="Genomic_DNA"/>
</dbReference>
<evidence type="ECO:0000256" key="3">
    <source>
        <dbReference type="ARBA" id="ARBA00022490"/>
    </source>
</evidence>
<evidence type="ECO:0000259" key="8">
    <source>
        <dbReference type="Pfam" id="PF01975"/>
    </source>
</evidence>
<sequence>MKKKPTILITNDDGVHAPGIAHLWQTLREIADVTVAAPSQDQSGVGMAHSPRSPLYINEIRWSEETTVKVINGTPSDCIKMALSALMDNPPELIASGINNGSNAGRNLLYSGTVAAVIEGTLRGIPGIAFSCEEYFQPDFITTLPYIAEITQHTLNNPLPPGTFLNVTFPHIEGGQYRGIKLASQGKQYWIENLEKRLHPEGTPYYWLGGQPIKYDEEEGSDIALLSQGYITVVPIQINDLTNHSFLQQHQENYLPLVGKSKSELK</sequence>
<comment type="cofactor">
    <cofactor evidence="7">
        <name>a divalent metal cation</name>
        <dbReference type="ChEBI" id="CHEBI:60240"/>
    </cofactor>
    <text evidence="7">Binds 1 divalent metal cation per subunit.</text>
</comment>
<protein>
    <recommendedName>
        <fullName evidence="7">5'-nucleotidase SurE</fullName>
        <ecNumber evidence="7">3.1.3.5</ecNumber>
    </recommendedName>
    <alternativeName>
        <fullName evidence="7">Nucleoside 5'-monophosphate phosphohydrolase</fullName>
    </alternativeName>
</protein>
<evidence type="ECO:0000256" key="5">
    <source>
        <dbReference type="ARBA" id="ARBA00022741"/>
    </source>
</evidence>
<feature type="binding site" evidence="7">
    <location>
        <position position="12"/>
    </location>
    <ligand>
        <name>a divalent metal cation</name>
        <dbReference type="ChEBI" id="CHEBI:60240"/>
    </ligand>
</feature>
<dbReference type="PANTHER" id="PTHR30457">
    <property type="entry name" value="5'-NUCLEOTIDASE SURE"/>
    <property type="match status" value="1"/>
</dbReference>
<evidence type="ECO:0000256" key="6">
    <source>
        <dbReference type="ARBA" id="ARBA00022801"/>
    </source>
</evidence>
<evidence type="ECO:0000313" key="10">
    <source>
        <dbReference type="Proteomes" id="UP000722121"/>
    </source>
</evidence>
<feature type="binding site" evidence="7">
    <location>
        <position position="13"/>
    </location>
    <ligand>
        <name>a divalent metal cation</name>
        <dbReference type="ChEBI" id="CHEBI:60240"/>
    </ligand>
</feature>
<feature type="domain" description="Survival protein SurE-like phosphatase/nucleotidase" evidence="8">
    <location>
        <begin position="7"/>
        <end position="190"/>
    </location>
</feature>
<evidence type="ECO:0000256" key="1">
    <source>
        <dbReference type="ARBA" id="ARBA00000815"/>
    </source>
</evidence>
<gene>
    <name evidence="7 9" type="primary">surE</name>
    <name evidence="9" type="ORF">JYU14_00060</name>
</gene>
<proteinExistence type="inferred from homology"/>